<dbReference type="Pfam" id="PF18364">
    <property type="entry name" value="Molybdopterin_N"/>
    <property type="match status" value="1"/>
</dbReference>
<reference evidence="10 11" key="1">
    <citation type="submission" date="2023-03" db="EMBL/GenBank/DDBJ databases">
        <title>Roseibium porphyridii sp. nov. and Roseibium rhodosorbium sp. nov. isolated from marine algae, Porphyridium cruentum and Rhodosorus marinus, respectively.</title>
        <authorList>
            <person name="Lee M.W."/>
            <person name="Choi B.J."/>
            <person name="Lee J.K."/>
            <person name="Choi D.G."/>
            <person name="Baek J.H."/>
            <person name="Bayburt H."/>
            <person name="Kim J.M."/>
            <person name="Han D.M."/>
            <person name="Kim K.H."/>
            <person name="Jeon C.O."/>
        </authorList>
    </citation>
    <scope>NUCLEOTIDE SEQUENCE [LARGE SCALE GENOMIC DNA]</scope>
    <source>
        <strain evidence="10 11">KMA01</strain>
    </source>
</reference>
<dbReference type="PANTHER" id="PTHR43742">
    <property type="entry name" value="TRIMETHYLAMINE-N-OXIDE REDUCTASE"/>
    <property type="match status" value="1"/>
</dbReference>
<evidence type="ECO:0000256" key="6">
    <source>
        <dbReference type="ARBA" id="ARBA00023002"/>
    </source>
</evidence>
<evidence type="ECO:0000256" key="4">
    <source>
        <dbReference type="ARBA" id="ARBA00022723"/>
    </source>
</evidence>
<evidence type="ECO:0000313" key="11">
    <source>
        <dbReference type="Proteomes" id="UP001209803"/>
    </source>
</evidence>
<protein>
    <submittedName>
        <fullName evidence="10">Molybdopterin-dependent oxidoreductase</fullName>
    </submittedName>
</protein>
<dbReference type="SUPFAM" id="SSF50692">
    <property type="entry name" value="ADC-like"/>
    <property type="match status" value="1"/>
</dbReference>
<dbReference type="InterPro" id="IPR041954">
    <property type="entry name" value="CT_DMSOR/BSOR/TMAOR"/>
</dbReference>
<accession>A0ABY8EXB0</accession>
<dbReference type="Gene3D" id="3.40.50.740">
    <property type="match status" value="1"/>
</dbReference>
<evidence type="ECO:0000256" key="5">
    <source>
        <dbReference type="ARBA" id="ARBA00022764"/>
    </source>
</evidence>
<dbReference type="InterPro" id="IPR050612">
    <property type="entry name" value="Prok_Mopterin_Oxidored"/>
</dbReference>
<dbReference type="Gene3D" id="3.90.55.10">
    <property type="entry name" value="Dimethylsulfoxide Reductase, domain 3"/>
    <property type="match status" value="1"/>
</dbReference>
<feature type="domain" description="Molybdopterin dinucleotide-binding" evidence="8">
    <location>
        <begin position="618"/>
        <end position="736"/>
    </location>
</feature>
<dbReference type="CDD" id="cd02793">
    <property type="entry name" value="MopB_CT_DMSOR-BSOR-TMAOR"/>
    <property type="match status" value="1"/>
</dbReference>
<name>A0ABY8EXB0_9HYPH</name>
<evidence type="ECO:0000259" key="8">
    <source>
        <dbReference type="Pfam" id="PF01568"/>
    </source>
</evidence>
<evidence type="ECO:0000256" key="3">
    <source>
        <dbReference type="ARBA" id="ARBA00022505"/>
    </source>
</evidence>
<evidence type="ECO:0000313" key="10">
    <source>
        <dbReference type="EMBL" id="WFE87671.1"/>
    </source>
</evidence>
<evidence type="ECO:0000256" key="1">
    <source>
        <dbReference type="ARBA" id="ARBA00001942"/>
    </source>
</evidence>
<dbReference type="Gene3D" id="2.40.40.20">
    <property type="match status" value="1"/>
</dbReference>
<keyword evidence="6" id="KW-0560">Oxidoreductase</keyword>
<dbReference type="Pfam" id="PF00384">
    <property type="entry name" value="Molybdopterin"/>
    <property type="match status" value="1"/>
</dbReference>
<dbReference type="SUPFAM" id="SSF53706">
    <property type="entry name" value="Formate dehydrogenase/DMSO reductase, domains 1-3"/>
    <property type="match status" value="1"/>
</dbReference>
<feature type="domain" description="Molybdopterin oxidoreductase N-terminal" evidence="9">
    <location>
        <begin position="4"/>
        <end position="42"/>
    </location>
</feature>
<organism evidence="10 11">
    <name type="scientific">Roseibium porphyridii</name>
    <dbReference type="NCBI Taxonomy" id="2866279"/>
    <lineage>
        <taxon>Bacteria</taxon>
        <taxon>Pseudomonadati</taxon>
        <taxon>Pseudomonadota</taxon>
        <taxon>Alphaproteobacteria</taxon>
        <taxon>Hyphomicrobiales</taxon>
        <taxon>Stappiaceae</taxon>
        <taxon>Roseibium</taxon>
    </lineage>
</organism>
<sequence length="775" mass="84719">MKLTSNHWGPGYVNVADGRIVSVLPHPDDPNPSQISGNIAQSLNGRARVLKPAVRKGWLENGPGSARRGEDAFVELSWSEMTDLLADEINRVKSTYGNNAIFAGSYGWSSAGRFHHAQSQLKRFLNTLGGFVRSEGNYSYNAALGLMPFILGDYRRHVAQATRWTVVAEHCDLVVLFGGLATRNTQVSDGGISRHRIETNLKSCADAGVRFVNFSPIRSDLSSDIPAEWLAPLPGTDVAVMMGIAHTLLIEDLHDRAFLDKYTTGFDRFAAYLVGETDGVAKTAAWAEGISGIPSESLRSLAREMASKRTMISCAASLQRADFGEQPLWMTISLAAMLGQIGLPGGGFTIGYGVNGNIGNMERPFRPGALPQGRSAVSDCIPVAMISEMLLNPLGKYEYLGATRTFPDIKMVWWAGGNPFHHHQDLNRLRRAFSKPETIVVNEMNWTATARHADIVLPVAAPQERNDFGAGKSDNALIPMPAAVSPPGEALTEFEIYCTLSKRLGNHQNFSKGLDETGWLLHLWDETRQSAANQGIDLPDWSTFLSGDIVTLPDPSPNQVFLAEFREDPHGNALPTPSGLIELYSQTIADMNLQDCPGHASWFEPRDKETGLAERYPLSLLSGQPGTRLHSQLDNGATSLAAKIKGREPVLLHPEDAANRKIKDGDIVELRNDRGRCLAGARITDDIRPGCAFLWTGAWYDPEFEDPHHRDRHGNPNVLTHDLRTSSLTQSPAAHSAYVEILPIEGEAPEVEAHTPPRFTFADASATVPKMTSET</sequence>
<dbReference type="InterPro" id="IPR006657">
    <property type="entry name" value="MoPterin_dinucl-bd_dom"/>
</dbReference>
<dbReference type="RefSeq" id="WP_265681576.1">
    <property type="nucleotide sequence ID" value="NZ_CP120863.1"/>
</dbReference>
<dbReference type="Gene3D" id="3.40.228.10">
    <property type="entry name" value="Dimethylsulfoxide Reductase, domain 2"/>
    <property type="match status" value="1"/>
</dbReference>
<keyword evidence="3" id="KW-0500">Molybdenum</keyword>
<dbReference type="InterPro" id="IPR041460">
    <property type="entry name" value="Molybdopterin_N"/>
</dbReference>
<gene>
    <name evidence="10" type="ORF">K1718_16050</name>
</gene>
<keyword evidence="11" id="KW-1185">Reference proteome</keyword>
<dbReference type="PROSITE" id="PS00490">
    <property type="entry name" value="MOLYBDOPTERIN_PROK_2"/>
    <property type="match status" value="1"/>
</dbReference>
<feature type="domain" description="Molybdopterin oxidoreductase" evidence="7">
    <location>
        <begin position="48"/>
        <end position="503"/>
    </location>
</feature>
<comment type="similarity">
    <text evidence="2">Belongs to the prokaryotic molybdopterin-containing oxidoreductase family.</text>
</comment>
<dbReference type="PANTHER" id="PTHR43742:SF10">
    <property type="entry name" value="TRIMETHYLAMINE-N-OXIDE REDUCTASE 2"/>
    <property type="match status" value="1"/>
</dbReference>
<dbReference type="Pfam" id="PF01568">
    <property type="entry name" value="Molydop_binding"/>
    <property type="match status" value="1"/>
</dbReference>
<comment type="cofactor">
    <cofactor evidence="1">
        <name>Mo-bis(molybdopterin guanine dinucleotide)</name>
        <dbReference type="ChEBI" id="CHEBI:60539"/>
    </cofactor>
</comment>
<keyword evidence="5" id="KW-0574">Periplasm</keyword>
<keyword evidence="4" id="KW-0479">Metal-binding</keyword>
<proteinExistence type="inferred from homology"/>
<dbReference type="Proteomes" id="UP001209803">
    <property type="component" value="Chromosome"/>
</dbReference>
<dbReference type="EMBL" id="CP120863">
    <property type="protein sequence ID" value="WFE87671.1"/>
    <property type="molecule type" value="Genomic_DNA"/>
</dbReference>
<evidence type="ECO:0000256" key="2">
    <source>
        <dbReference type="ARBA" id="ARBA00010312"/>
    </source>
</evidence>
<evidence type="ECO:0000259" key="7">
    <source>
        <dbReference type="Pfam" id="PF00384"/>
    </source>
</evidence>
<dbReference type="InterPro" id="IPR009010">
    <property type="entry name" value="Asp_de-COase-like_dom_sf"/>
</dbReference>
<dbReference type="InterPro" id="IPR006656">
    <property type="entry name" value="Mopterin_OxRdtase"/>
</dbReference>
<dbReference type="InterPro" id="IPR006655">
    <property type="entry name" value="Mopterin_OxRdtase_prok_CS"/>
</dbReference>
<evidence type="ECO:0000259" key="9">
    <source>
        <dbReference type="Pfam" id="PF18364"/>
    </source>
</evidence>